<evidence type="ECO:0000259" key="7">
    <source>
        <dbReference type="PROSITE" id="PS51384"/>
    </source>
</evidence>
<evidence type="ECO:0000256" key="6">
    <source>
        <dbReference type="PIRSR" id="PIRSR601834-1"/>
    </source>
</evidence>
<dbReference type="InterPro" id="IPR001834">
    <property type="entry name" value="CBR-like"/>
</dbReference>
<name>A0A1G4KNP3_9SACH</name>
<keyword evidence="5" id="KW-0560">Oxidoreductase</keyword>
<evidence type="ECO:0000313" key="8">
    <source>
        <dbReference type="EMBL" id="SCV06141.1"/>
    </source>
</evidence>
<reference evidence="9" key="1">
    <citation type="submission" date="2016-03" db="EMBL/GenBank/DDBJ databases">
        <authorList>
            <person name="Devillers Hugo."/>
        </authorList>
    </citation>
    <scope>NUCLEOTIDE SEQUENCE [LARGE SCALE GENOMIC DNA]</scope>
</reference>
<dbReference type="InterPro" id="IPR017938">
    <property type="entry name" value="Riboflavin_synthase-like_b-brl"/>
</dbReference>
<evidence type="ECO:0000313" key="9">
    <source>
        <dbReference type="Proteomes" id="UP000189911"/>
    </source>
</evidence>
<organism evidence="8 9">
    <name type="scientific">Lachancea nothofagi CBS 11611</name>
    <dbReference type="NCBI Taxonomy" id="1266666"/>
    <lineage>
        <taxon>Eukaryota</taxon>
        <taxon>Fungi</taxon>
        <taxon>Dikarya</taxon>
        <taxon>Ascomycota</taxon>
        <taxon>Saccharomycotina</taxon>
        <taxon>Saccharomycetes</taxon>
        <taxon>Saccharomycetales</taxon>
        <taxon>Saccharomycetaceae</taxon>
        <taxon>Lachancea</taxon>
    </lineage>
</organism>
<feature type="binding site" evidence="6">
    <location>
        <position position="112"/>
    </location>
    <ligand>
        <name>FAD</name>
        <dbReference type="ChEBI" id="CHEBI:57692"/>
    </ligand>
</feature>
<dbReference type="AlphaFoldDB" id="A0A1G4KNP3"/>
<evidence type="ECO:0000256" key="2">
    <source>
        <dbReference type="ARBA" id="ARBA00006105"/>
    </source>
</evidence>
<feature type="binding site" evidence="6">
    <location>
        <position position="114"/>
    </location>
    <ligand>
        <name>FAD</name>
        <dbReference type="ChEBI" id="CHEBI:57692"/>
    </ligand>
</feature>
<sequence length="350" mass="40326">MWSQRLKHQWQNSLRNILIARQYQRVRWVASGGILASLGGASWYYHQYWHEVELSPDYFTKYRVSHNAKLDSEHFLMELTPLKPQRVNLWSATTSNKLWSVEVKQPEIMVVRNYTPLPLKVTTDKKVQVLPDGKFESGKLLFYLKKYRYGEVARWLSELPEGHIVEVRGPFVDFELPPFEEKRDRSFLWDDNAKLQSEQFLQQPYDIAAFTAGTGIAPIMQLLLKENPFPGRILMFHSCHADSDLGPLRHLLDKLQDYHRAKLYLFESQRANDLRKISDEVLKLIPSPMAYHAGPFVGLNSSISPILSLVCGPDSYITTVSGVKYDLSQGPIEGLLGQKGWNNSNVYKLS</sequence>
<feature type="binding site" evidence="6">
    <location>
        <position position="145"/>
    </location>
    <ligand>
        <name>FAD</name>
        <dbReference type="ChEBI" id="CHEBI:57692"/>
    </ligand>
</feature>
<dbReference type="PROSITE" id="PS51384">
    <property type="entry name" value="FAD_FR"/>
    <property type="match status" value="1"/>
</dbReference>
<evidence type="ECO:0000256" key="4">
    <source>
        <dbReference type="ARBA" id="ARBA00022827"/>
    </source>
</evidence>
<comment type="similarity">
    <text evidence="2">Belongs to the flavoprotein pyridine nucleotide cytochrome reductase family.</text>
</comment>
<dbReference type="Gene3D" id="3.40.50.80">
    <property type="entry name" value="Nucleotide-binding domain of ferredoxin-NADP reductase (FNR) module"/>
    <property type="match status" value="1"/>
</dbReference>
<accession>A0A1G4KNP3</accession>
<dbReference type="GO" id="GO:0016491">
    <property type="term" value="F:oxidoreductase activity"/>
    <property type="evidence" value="ECO:0007669"/>
    <property type="project" value="UniProtKB-KW"/>
</dbReference>
<proteinExistence type="inferred from homology"/>
<dbReference type="SUPFAM" id="SSF63380">
    <property type="entry name" value="Riboflavin synthase domain-like"/>
    <property type="match status" value="1"/>
</dbReference>
<dbReference type="SUPFAM" id="SSF52343">
    <property type="entry name" value="Ferredoxin reductase-like, C-terminal NADP-linked domain"/>
    <property type="match status" value="1"/>
</dbReference>
<dbReference type="InterPro" id="IPR017927">
    <property type="entry name" value="FAD-bd_FR_type"/>
</dbReference>
<protein>
    <submittedName>
        <fullName evidence="8">LANO_0H23002g1_1</fullName>
    </submittedName>
</protein>
<dbReference type="PANTHER" id="PTHR19370">
    <property type="entry name" value="NADH-CYTOCHROME B5 REDUCTASE"/>
    <property type="match status" value="1"/>
</dbReference>
<dbReference type="GO" id="GO:0005739">
    <property type="term" value="C:mitochondrion"/>
    <property type="evidence" value="ECO:0007669"/>
    <property type="project" value="TreeGrafter"/>
</dbReference>
<keyword evidence="4 6" id="KW-0274">FAD</keyword>
<feature type="binding site" evidence="6">
    <location>
        <position position="152"/>
    </location>
    <ligand>
        <name>FAD</name>
        <dbReference type="ChEBI" id="CHEBI:57692"/>
    </ligand>
</feature>
<evidence type="ECO:0000256" key="3">
    <source>
        <dbReference type="ARBA" id="ARBA00022630"/>
    </source>
</evidence>
<dbReference type="EMBL" id="LT598447">
    <property type="protein sequence ID" value="SCV06141.1"/>
    <property type="molecule type" value="Genomic_DNA"/>
</dbReference>
<dbReference type="OrthoDB" id="432685at2759"/>
<dbReference type="InterPro" id="IPR039261">
    <property type="entry name" value="FNR_nucleotide-bd"/>
</dbReference>
<dbReference type="CDD" id="cd06183">
    <property type="entry name" value="cyt_b5_reduct_like"/>
    <property type="match status" value="1"/>
</dbReference>
<dbReference type="Proteomes" id="UP000189911">
    <property type="component" value="Chromosome H"/>
</dbReference>
<evidence type="ECO:0000256" key="5">
    <source>
        <dbReference type="ARBA" id="ARBA00023002"/>
    </source>
</evidence>
<gene>
    <name evidence="8" type="ORF">LANO_0H23002G</name>
</gene>
<feature type="domain" description="FAD-binding FR-type" evidence="7">
    <location>
        <begin position="57"/>
        <end position="177"/>
    </location>
</feature>
<evidence type="ECO:0000256" key="1">
    <source>
        <dbReference type="ARBA" id="ARBA00001974"/>
    </source>
</evidence>
<keyword evidence="3 6" id="KW-0285">Flavoprotein</keyword>
<dbReference type="PANTHER" id="PTHR19370:SF189">
    <property type="entry name" value="CYTOCHROME C MITOCHONDRIAL IMPORT FACTOR CYC2"/>
    <property type="match status" value="1"/>
</dbReference>
<comment type="cofactor">
    <cofactor evidence="1 6">
        <name>FAD</name>
        <dbReference type="ChEBI" id="CHEBI:57692"/>
    </cofactor>
</comment>
<keyword evidence="9" id="KW-1185">Reference proteome</keyword>
<dbReference type="Gene3D" id="2.40.30.10">
    <property type="entry name" value="Translation factors"/>
    <property type="match status" value="1"/>
</dbReference>